<accession>D7CW72</accession>
<keyword evidence="1" id="KW-0732">Signal</keyword>
<evidence type="ECO:0000256" key="1">
    <source>
        <dbReference type="SAM" id="SignalP"/>
    </source>
</evidence>
<evidence type="ECO:0000313" key="3">
    <source>
        <dbReference type="Proteomes" id="UP000000379"/>
    </source>
</evidence>
<keyword evidence="3" id="KW-1185">Reference proteome</keyword>
<dbReference type="KEGG" id="tra:Trad_1212"/>
<reference evidence="2 3" key="2">
    <citation type="journal article" date="2011" name="Stand. Genomic Sci.">
        <title>Complete genome sequence of Truepera radiovictrix type strain (RQ-24).</title>
        <authorList>
            <person name="Ivanova N."/>
            <person name="Rohde C."/>
            <person name="Munk C."/>
            <person name="Nolan M."/>
            <person name="Lucas S."/>
            <person name="Del Rio T.G."/>
            <person name="Tice H."/>
            <person name="Deshpande S."/>
            <person name="Cheng J.F."/>
            <person name="Tapia R."/>
            <person name="Han C."/>
            <person name="Goodwin L."/>
            <person name="Pitluck S."/>
            <person name="Liolios K."/>
            <person name="Mavromatis K."/>
            <person name="Mikhailova N."/>
            <person name="Pati A."/>
            <person name="Chen A."/>
            <person name="Palaniappan K."/>
            <person name="Land M."/>
            <person name="Hauser L."/>
            <person name="Chang Y.J."/>
            <person name="Jeffries C.D."/>
            <person name="Brambilla E."/>
            <person name="Rohde M."/>
            <person name="Goker M."/>
            <person name="Tindall B.J."/>
            <person name="Woyke T."/>
            <person name="Bristow J."/>
            <person name="Eisen J.A."/>
            <person name="Markowitz V."/>
            <person name="Hugenholtz P."/>
            <person name="Kyrpides N.C."/>
            <person name="Klenk H.P."/>
            <person name="Lapidus A."/>
        </authorList>
    </citation>
    <scope>NUCLEOTIDE SEQUENCE [LARGE SCALE GENOMIC DNA]</scope>
    <source>
        <strain evidence="3">DSM 17093 / CIP 108686 / LMG 22925 / RQ-24</strain>
    </source>
</reference>
<sequence length="153" mass="16514">MNESALYVRAHRGLLLALLALLAPAGALAQGSACSRLPSSSPGGLGGFDYGPYYSCMAELSGEAQHGWWNSLTPRQQQLSRGVSALQAQHFGATGAPIPLTEQNLLLVMQLLGAEVSEAPFVWERMSYISQTYSVLGEVDDYLEQIKRQFGIP</sequence>
<dbReference type="AlphaFoldDB" id="D7CW72"/>
<gene>
    <name evidence="2" type="ordered locus">Trad_1212</name>
</gene>
<dbReference type="Proteomes" id="UP000000379">
    <property type="component" value="Chromosome"/>
</dbReference>
<protein>
    <submittedName>
        <fullName evidence="2">Uncharacterized protein</fullName>
    </submittedName>
</protein>
<feature type="chain" id="PRO_5003094626" evidence="1">
    <location>
        <begin position="30"/>
        <end position="153"/>
    </location>
</feature>
<name>D7CW72_TRURR</name>
<dbReference type="RefSeq" id="WP_013177705.1">
    <property type="nucleotide sequence ID" value="NC_014221.1"/>
</dbReference>
<dbReference type="EMBL" id="CP002049">
    <property type="protein sequence ID" value="ADI14335.1"/>
    <property type="molecule type" value="Genomic_DNA"/>
</dbReference>
<dbReference type="HOGENOM" id="CLU_1712474_0_0_0"/>
<feature type="signal peptide" evidence="1">
    <location>
        <begin position="1"/>
        <end position="29"/>
    </location>
</feature>
<evidence type="ECO:0000313" key="2">
    <source>
        <dbReference type="EMBL" id="ADI14335.1"/>
    </source>
</evidence>
<organism evidence="2 3">
    <name type="scientific">Truepera radiovictrix (strain DSM 17093 / CIP 108686 / LMG 22925 / RQ-24)</name>
    <dbReference type="NCBI Taxonomy" id="649638"/>
    <lineage>
        <taxon>Bacteria</taxon>
        <taxon>Thermotogati</taxon>
        <taxon>Deinococcota</taxon>
        <taxon>Deinococci</taxon>
        <taxon>Trueperales</taxon>
        <taxon>Trueperaceae</taxon>
        <taxon>Truepera</taxon>
    </lineage>
</organism>
<proteinExistence type="predicted"/>
<reference evidence="3" key="1">
    <citation type="submission" date="2010-05" db="EMBL/GenBank/DDBJ databases">
        <title>The complete genome of Truepera radiovictris DSM 17093.</title>
        <authorList>
            <consortium name="US DOE Joint Genome Institute (JGI-PGF)"/>
            <person name="Lucas S."/>
            <person name="Copeland A."/>
            <person name="Lapidus A."/>
            <person name="Glavina del Rio T."/>
            <person name="Dalin E."/>
            <person name="Tice H."/>
            <person name="Bruce D."/>
            <person name="Goodwin L."/>
            <person name="Pitluck S."/>
            <person name="Kyrpides N."/>
            <person name="Mavromatis K."/>
            <person name="Ovchinnikova G."/>
            <person name="Munk A.C."/>
            <person name="Detter J.C."/>
            <person name="Han C."/>
            <person name="Tapia R."/>
            <person name="Land M."/>
            <person name="Hauser L."/>
            <person name="Markowitz V."/>
            <person name="Cheng J.-F."/>
            <person name="Hugenholtz P."/>
            <person name="Woyke T."/>
            <person name="Wu D."/>
            <person name="Tindall B."/>
            <person name="Pomrenke H.G."/>
            <person name="Brambilla E."/>
            <person name="Klenk H.-P."/>
            <person name="Eisen J.A."/>
        </authorList>
    </citation>
    <scope>NUCLEOTIDE SEQUENCE [LARGE SCALE GENOMIC DNA]</scope>
    <source>
        <strain evidence="3">DSM 17093 / CIP 108686 / LMG 22925 / RQ-24</strain>
    </source>
</reference>
<dbReference type="STRING" id="649638.Trad_1212"/>